<evidence type="ECO:0000256" key="1">
    <source>
        <dbReference type="SAM" id="MobiDB-lite"/>
    </source>
</evidence>
<dbReference type="AlphaFoldDB" id="A0A5D2HJN6"/>
<accession>A0A5D2HJN6</accession>
<protein>
    <submittedName>
        <fullName evidence="2">Uncharacterized protein</fullName>
    </submittedName>
</protein>
<dbReference type="Proteomes" id="UP000323506">
    <property type="component" value="Chromosome A01"/>
</dbReference>
<organism evidence="2 3">
    <name type="scientific">Gossypium darwinii</name>
    <name type="common">Darwin's cotton</name>
    <name type="synonym">Gossypium barbadense var. darwinii</name>
    <dbReference type="NCBI Taxonomy" id="34276"/>
    <lineage>
        <taxon>Eukaryota</taxon>
        <taxon>Viridiplantae</taxon>
        <taxon>Streptophyta</taxon>
        <taxon>Embryophyta</taxon>
        <taxon>Tracheophyta</taxon>
        <taxon>Spermatophyta</taxon>
        <taxon>Magnoliopsida</taxon>
        <taxon>eudicotyledons</taxon>
        <taxon>Gunneridae</taxon>
        <taxon>Pentapetalae</taxon>
        <taxon>rosids</taxon>
        <taxon>malvids</taxon>
        <taxon>Malvales</taxon>
        <taxon>Malvaceae</taxon>
        <taxon>Malvoideae</taxon>
        <taxon>Gossypium</taxon>
    </lineage>
</organism>
<name>A0A5D2HJN6_GOSDA</name>
<proteinExistence type="predicted"/>
<dbReference type="EMBL" id="CM017688">
    <property type="protein sequence ID" value="TYH29736.1"/>
    <property type="molecule type" value="Genomic_DNA"/>
</dbReference>
<gene>
    <name evidence="2" type="ORF">ES288_A01G036000v1</name>
</gene>
<feature type="region of interest" description="Disordered" evidence="1">
    <location>
        <begin position="1"/>
        <end position="20"/>
    </location>
</feature>
<reference evidence="2 3" key="1">
    <citation type="submission" date="2019-06" db="EMBL/GenBank/DDBJ databases">
        <title>WGS assembly of Gossypium darwinii.</title>
        <authorList>
            <person name="Chen Z.J."/>
            <person name="Sreedasyam A."/>
            <person name="Ando A."/>
            <person name="Song Q."/>
            <person name="De L."/>
            <person name="Hulse-Kemp A."/>
            <person name="Ding M."/>
            <person name="Ye W."/>
            <person name="Kirkbride R."/>
            <person name="Jenkins J."/>
            <person name="Plott C."/>
            <person name="Lovell J."/>
            <person name="Lin Y.-M."/>
            <person name="Vaughn R."/>
            <person name="Liu B."/>
            <person name="Li W."/>
            <person name="Simpson S."/>
            <person name="Scheffler B."/>
            <person name="Saski C."/>
            <person name="Grover C."/>
            <person name="Hu G."/>
            <person name="Conover J."/>
            <person name="Carlson J."/>
            <person name="Shu S."/>
            <person name="Boston L."/>
            <person name="Williams M."/>
            <person name="Peterson D."/>
            <person name="Mcgee K."/>
            <person name="Jones D."/>
            <person name="Wendel J."/>
            <person name="Stelly D."/>
            <person name="Grimwood J."/>
            <person name="Schmutz J."/>
        </authorList>
    </citation>
    <scope>NUCLEOTIDE SEQUENCE [LARGE SCALE GENOMIC DNA]</scope>
    <source>
        <strain evidence="2">1808015.09</strain>
    </source>
</reference>
<evidence type="ECO:0000313" key="3">
    <source>
        <dbReference type="Proteomes" id="UP000323506"/>
    </source>
</evidence>
<sequence length="83" mass="9170">MLKKGPLAPFRTDPRMNPSMPAKIERKKAHFHSFHARFRPWKETSDDGPRGNSGYGCVRRMEGAYAGGGARGGHWLAECAAEA</sequence>
<evidence type="ECO:0000313" key="2">
    <source>
        <dbReference type="EMBL" id="TYH29736.1"/>
    </source>
</evidence>
<keyword evidence="3" id="KW-1185">Reference proteome</keyword>